<evidence type="ECO:0000256" key="1">
    <source>
        <dbReference type="ARBA" id="ARBA00004613"/>
    </source>
</evidence>
<dbReference type="EMBL" id="WIXE01001737">
    <property type="protein sequence ID" value="KAK5985445.1"/>
    <property type="molecule type" value="Genomic_DNA"/>
</dbReference>
<dbReference type="GO" id="GO:0005576">
    <property type="term" value="C:extracellular region"/>
    <property type="evidence" value="ECO:0007669"/>
    <property type="project" value="UniProtKB-SubCell"/>
</dbReference>
<evidence type="ECO:0000313" key="7">
    <source>
        <dbReference type="Proteomes" id="UP001331761"/>
    </source>
</evidence>
<evidence type="ECO:0000256" key="2">
    <source>
        <dbReference type="ARBA" id="ARBA00010112"/>
    </source>
</evidence>
<dbReference type="Gene3D" id="2.60.40.3330">
    <property type="match status" value="1"/>
</dbReference>
<keyword evidence="7" id="KW-1185">Reference proteome</keyword>
<feature type="signal peptide" evidence="5">
    <location>
        <begin position="1"/>
        <end position="18"/>
    </location>
</feature>
<evidence type="ECO:0008006" key="8">
    <source>
        <dbReference type="Google" id="ProtNLM"/>
    </source>
</evidence>
<feature type="non-terminal residue" evidence="6">
    <location>
        <position position="60"/>
    </location>
</feature>
<evidence type="ECO:0000256" key="3">
    <source>
        <dbReference type="ARBA" id="ARBA00022525"/>
    </source>
</evidence>
<keyword evidence="3" id="KW-0964">Secreted</keyword>
<organism evidence="6 7">
    <name type="scientific">Trichostrongylus colubriformis</name>
    <name type="common">Black scour worm</name>
    <dbReference type="NCBI Taxonomy" id="6319"/>
    <lineage>
        <taxon>Eukaryota</taxon>
        <taxon>Metazoa</taxon>
        <taxon>Ecdysozoa</taxon>
        <taxon>Nematoda</taxon>
        <taxon>Chromadorea</taxon>
        <taxon>Rhabditida</taxon>
        <taxon>Rhabditina</taxon>
        <taxon>Rhabditomorpha</taxon>
        <taxon>Strongyloidea</taxon>
        <taxon>Trichostrongylidae</taxon>
        <taxon>Trichostrongylus</taxon>
    </lineage>
</organism>
<accession>A0AAN8G3E5</accession>
<evidence type="ECO:0000256" key="4">
    <source>
        <dbReference type="ARBA" id="ARBA00022729"/>
    </source>
</evidence>
<dbReference type="Pfam" id="PF01060">
    <property type="entry name" value="TTR-52"/>
    <property type="match status" value="1"/>
</dbReference>
<dbReference type="InterPro" id="IPR001534">
    <property type="entry name" value="Transthyretin-like"/>
</dbReference>
<keyword evidence="4 5" id="KW-0732">Signal</keyword>
<dbReference type="GO" id="GO:0009986">
    <property type="term" value="C:cell surface"/>
    <property type="evidence" value="ECO:0007669"/>
    <property type="project" value="InterPro"/>
</dbReference>
<dbReference type="Proteomes" id="UP001331761">
    <property type="component" value="Unassembled WGS sequence"/>
</dbReference>
<comment type="caution">
    <text evidence="6">The sequence shown here is derived from an EMBL/GenBank/DDBJ whole genome shotgun (WGS) entry which is preliminary data.</text>
</comment>
<evidence type="ECO:0000256" key="5">
    <source>
        <dbReference type="SAM" id="SignalP"/>
    </source>
</evidence>
<sequence>MCTTSLVILISLFVVAHGISTRQQNYRVRGALMCGEKPAKDVQVKLVDDDFGEHYEYKNV</sequence>
<proteinExistence type="inferred from homology"/>
<comment type="similarity">
    <text evidence="2">Belongs to the nematode transthyretin-like family.</text>
</comment>
<comment type="subcellular location">
    <subcellularLocation>
        <location evidence="1">Secreted</location>
    </subcellularLocation>
</comment>
<name>A0AAN8G3E5_TRICO</name>
<protein>
    <recommendedName>
        <fullName evidence="8">Transthyretin-like family protein</fullName>
    </recommendedName>
</protein>
<dbReference type="InterPro" id="IPR038479">
    <property type="entry name" value="Transthyretin-like_sf"/>
</dbReference>
<reference evidence="6 7" key="1">
    <citation type="submission" date="2019-10" db="EMBL/GenBank/DDBJ databases">
        <title>Assembly and Annotation for the nematode Trichostrongylus colubriformis.</title>
        <authorList>
            <person name="Martin J."/>
        </authorList>
    </citation>
    <scope>NUCLEOTIDE SEQUENCE [LARGE SCALE GENOMIC DNA]</scope>
    <source>
        <strain evidence="6">G859</strain>
        <tissue evidence="6">Whole worm</tissue>
    </source>
</reference>
<feature type="chain" id="PRO_5042916321" description="Transthyretin-like family protein" evidence="5">
    <location>
        <begin position="19"/>
        <end position="60"/>
    </location>
</feature>
<evidence type="ECO:0000313" key="6">
    <source>
        <dbReference type="EMBL" id="KAK5985445.1"/>
    </source>
</evidence>
<gene>
    <name evidence="6" type="ORF">GCK32_015003</name>
</gene>
<dbReference type="AlphaFoldDB" id="A0AAN8G3E5"/>